<organism evidence="4 5">
    <name type="scientific">Pseudallescheria apiosperma</name>
    <name type="common">Scedosporium apiospermum</name>
    <dbReference type="NCBI Taxonomy" id="563466"/>
    <lineage>
        <taxon>Eukaryota</taxon>
        <taxon>Fungi</taxon>
        <taxon>Dikarya</taxon>
        <taxon>Ascomycota</taxon>
        <taxon>Pezizomycotina</taxon>
        <taxon>Sordariomycetes</taxon>
        <taxon>Hypocreomycetidae</taxon>
        <taxon>Microascales</taxon>
        <taxon>Microascaceae</taxon>
        <taxon>Scedosporium</taxon>
    </lineage>
</organism>
<evidence type="ECO:0000259" key="3">
    <source>
        <dbReference type="PROSITE" id="PS50172"/>
    </source>
</evidence>
<dbReference type="PROSITE" id="PS50172">
    <property type="entry name" value="BRCT"/>
    <property type="match status" value="4"/>
</dbReference>
<dbReference type="OrthoDB" id="251770at2759"/>
<feature type="compositionally biased region" description="Basic and acidic residues" evidence="2">
    <location>
        <begin position="808"/>
        <end position="817"/>
    </location>
</feature>
<dbReference type="SMART" id="SM00292">
    <property type="entry name" value="BRCT"/>
    <property type="match status" value="4"/>
</dbReference>
<evidence type="ECO:0000256" key="1">
    <source>
        <dbReference type="ARBA" id="ARBA00022737"/>
    </source>
</evidence>
<dbReference type="HOGENOM" id="CLU_009893_0_0_1"/>
<dbReference type="InterPro" id="IPR001357">
    <property type="entry name" value="BRCT_dom"/>
</dbReference>
<dbReference type="OMA" id="FATQWNI"/>
<dbReference type="GO" id="GO:0007095">
    <property type="term" value="P:mitotic G2 DNA damage checkpoint signaling"/>
    <property type="evidence" value="ECO:0007669"/>
    <property type="project" value="TreeGrafter"/>
</dbReference>
<accession>A0A084G0K3</accession>
<feature type="compositionally biased region" description="Low complexity" evidence="2">
    <location>
        <begin position="706"/>
        <end position="723"/>
    </location>
</feature>
<feature type="compositionally biased region" description="Low complexity" evidence="2">
    <location>
        <begin position="625"/>
        <end position="640"/>
    </location>
</feature>
<feature type="region of interest" description="Disordered" evidence="2">
    <location>
        <begin position="533"/>
        <end position="559"/>
    </location>
</feature>
<feature type="domain" description="BRCT" evidence="3">
    <location>
        <begin position="127"/>
        <end position="216"/>
    </location>
</feature>
<protein>
    <recommendedName>
        <fullName evidence="3">BRCT domain-containing protein</fullName>
    </recommendedName>
</protein>
<dbReference type="Proteomes" id="UP000028545">
    <property type="component" value="Unassembled WGS sequence"/>
</dbReference>
<dbReference type="PANTHER" id="PTHR13561:SF20">
    <property type="entry name" value="DNA TOPOISOMERASE 2-BINDING PROTEIN 1"/>
    <property type="match status" value="1"/>
</dbReference>
<dbReference type="RefSeq" id="XP_016640664.1">
    <property type="nucleotide sequence ID" value="XM_016789684.1"/>
</dbReference>
<comment type="caution">
    <text evidence="4">The sequence shown here is derived from an EMBL/GenBank/DDBJ whole genome shotgun (WGS) entry which is preliminary data.</text>
</comment>
<dbReference type="CDD" id="cd18433">
    <property type="entry name" value="BRCT_Rad4_rpt3"/>
    <property type="match status" value="1"/>
</dbReference>
<dbReference type="GO" id="GO:0033314">
    <property type="term" value="P:mitotic DNA replication checkpoint signaling"/>
    <property type="evidence" value="ECO:0007669"/>
    <property type="project" value="TreeGrafter"/>
</dbReference>
<sequence>MDVDISGGVPAAFDPSKPLKGIVVCCTSIPPNETKDIEQKTTNLGGIFTGDLTVEVTHLLVGDYDTAKYRHAAKSLAHVKAMDAGWIEALTDLWREDAPIDFAALEKEWRLLPLETGGAEAASFDEEEPPRRKRLMVCLTGFLNLEERTALQEKITSNGAQYSGELNRKCTHLIAAKPEGQKYLAARKWGLKVVSLEWLNQTIERGMILDEKYYDPLLPPEERGKGARDDPEVALGKRQRLVNSFVEPEGPRRKLRKTASMKLSSQRETVWGDILGGNSSGGAKDVAIEQASAQEQANARADDVASAAAAPAPLLPRLKPDAGIFSTSFFFIHGFDQRKFDILNQTITALGGRVCRTLDEVCLARAPEHPWHRFLVIPQDSPSIPPELSPTSLPSNLHSDETTTTPQIVTEFFLERCIHSKTLLNPQSHVLGRPFSKFPIPGLQDLTVCSAGFSGIDLHHLDRAVQQLGARFDETFRRRSSLLICKDLKLVRKEKLRLALEHGIPVVGEKWLWECIARGEKVPLGAYMFPELGQRDPEKEKKAEEKKQPMQRTKSEPPAKVLTIGGFAVDFEEEDGDAPSEAKKSFAMTASARNFHTARTHIFDDRDDFTMGDAPMATTTRPLKEVAVNTVSSSESASSNPGPVREEDIPPTKKPRSQGDKPQQKLQKEEEEEESRRQRERERSKRQARELLAFSSKLTSLIDPSTSAHPTTATTADATETTAGSKDRRKRGILGRAASASSTTSGLLRQMVSEESAPGSSDSKARSVSVVDGEDEGEGNGEGHSTLTQVGYDDPGAAEARAQILGRMKGEKQETLGRGRRARSG</sequence>
<evidence type="ECO:0000313" key="5">
    <source>
        <dbReference type="Proteomes" id="UP000028545"/>
    </source>
</evidence>
<feature type="compositionally biased region" description="Basic and acidic residues" evidence="2">
    <location>
        <begin position="533"/>
        <end position="557"/>
    </location>
</feature>
<dbReference type="AlphaFoldDB" id="A0A084G0K3"/>
<feature type="compositionally biased region" description="Polar residues" evidence="2">
    <location>
        <begin position="696"/>
        <end position="705"/>
    </location>
</feature>
<dbReference type="Gene3D" id="3.40.50.10190">
    <property type="entry name" value="BRCT domain"/>
    <property type="match status" value="4"/>
</dbReference>
<dbReference type="GO" id="GO:0006270">
    <property type="term" value="P:DNA replication initiation"/>
    <property type="evidence" value="ECO:0007669"/>
    <property type="project" value="TreeGrafter"/>
</dbReference>
<dbReference type="InterPro" id="IPR036420">
    <property type="entry name" value="BRCT_dom_sf"/>
</dbReference>
<feature type="compositionally biased region" description="Basic and acidic residues" evidence="2">
    <location>
        <begin position="644"/>
        <end position="689"/>
    </location>
</feature>
<keyword evidence="1" id="KW-0677">Repeat</keyword>
<gene>
    <name evidence="4" type="ORF">SAPIO_CDS7919</name>
</gene>
<proteinExistence type="predicted"/>
<dbReference type="VEuPathDB" id="FungiDB:SAPIO_CDS7919"/>
<feature type="domain" description="BRCT" evidence="3">
    <location>
        <begin position="320"/>
        <end position="431"/>
    </location>
</feature>
<dbReference type="SUPFAM" id="SSF52113">
    <property type="entry name" value="BRCT domain"/>
    <property type="match status" value="4"/>
</dbReference>
<dbReference type="GeneID" id="27726991"/>
<evidence type="ECO:0000256" key="2">
    <source>
        <dbReference type="SAM" id="MobiDB-lite"/>
    </source>
</evidence>
<reference evidence="4 5" key="1">
    <citation type="journal article" date="2014" name="Genome Announc.">
        <title>Draft genome sequence of the pathogenic fungus Scedosporium apiospermum.</title>
        <authorList>
            <person name="Vandeputte P."/>
            <person name="Ghamrawi S."/>
            <person name="Rechenmann M."/>
            <person name="Iltis A."/>
            <person name="Giraud S."/>
            <person name="Fleury M."/>
            <person name="Thornton C."/>
            <person name="Delhaes L."/>
            <person name="Meyer W."/>
            <person name="Papon N."/>
            <person name="Bouchara J.P."/>
        </authorList>
    </citation>
    <scope>NUCLEOTIDE SEQUENCE [LARGE SCALE GENOMIC DNA]</scope>
    <source>
        <strain evidence="4 5">IHEM 14462</strain>
    </source>
</reference>
<dbReference type="EMBL" id="JOWA01000113">
    <property type="protein sequence ID" value="KEZ40865.1"/>
    <property type="molecule type" value="Genomic_DNA"/>
</dbReference>
<feature type="compositionally biased region" description="Low complexity" evidence="2">
    <location>
        <begin position="734"/>
        <end position="749"/>
    </location>
</feature>
<dbReference type="Pfam" id="PF00533">
    <property type="entry name" value="BRCT"/>
    <property type="match status" value="2"/>
</dbReference>
<feature type="region of interest" description="Disordered" evidence="2">
    <location>
        <begin position="606"/>
        <end position="825"/>
    </location>
</feature>
<keyword evidence="5" id="KW-1185">Reference proteome</keyword>
<feature type="domain" description="BRCT" evidence="3">
    <location>
        <begin position="443"/>
        <end position="529"/>
    </location>
</feature>
<dbReference type="KEGG" id="sapo:SAPIO_CDS7919"/>
<dbReference type="InterPro" id="IPR059215">
    <property type="entry name" value="BRCT2_TopBP1-like"/>
</dbReference>
<name>A0A084G0K3_PSEDA</name>
<dbReference type="CDD" id="cd17723">
    <property type="entry name" value="BRCT_Rad4_rpt4"/>
    <property type="match status" value="1"/>
</dbReference>
<dbReference type="Pfam" id="PF12738">
    <property type="entry name" value="PTCB-BRCT"/>
    <property type="match status" value="1"/>
</dbReference>
<evidence type="ECO:0000313" key="4">
    <source>
        <dbReference type="EMBL" id="KEZ40865.1"/>
    </source>
</evidence>
<feature type="domain" description="BRCT" evidence="3">
    <location>
        <begin position="14"/>
        <end position="87"/>
    </location>
</feature>
<dbReference type="CDD" id="cd17731">
    <property type="entry name" value="BRCT_TopBP1_rpt2_like"/>
    <property type="match status" value="1"/>
</dbReference>
<dbReference type="PANTHER" id="PTHR13561">
    <property type="entry name" value="DNA REPLICATION REGULATOR DPB11-RELATED"/>
    <property type="match status" value="1"/>
</dbReference>